<accession>A0A919MTI4</accession>
<evidence type="ECO:0000313" key="4">
    <source>
        <dbReference type="EMBL" id="GIE53658.1"/>
    </source>
</evidence>
<dbReference type="PANTHER" id="PTHR11527">
    <property type="entry name" value="HEAT-SHOCK PROTEIN 20 FAMILY MEMBER"/>
    <property type="match status" value="1"/>
</dbReference>
<comment type="similarity">
    <text evidence="1 2">Belongs to the small heat shock protein (HSP20) family.</text>
</comment>
<gene>
    <name evidence="4" type="ORF">Ani05nite_71920</name>
</gene>
<organism evidence="4 5">
    <name type="scientific">Actinoplanes nipponensis</name>
    <dbReference type="NCBI Taxonomy" id="135950"/>
    <lineage>
        <taxon>Bacteria</taxon>
        <taxon>Bacillati</taxon>
        <taxon>Actinomycetota</taxon>
        <taxon>Actinomycetes</taxon>
        <taxon>Micromonosporales</taxon>
        <taxon>Micromonosporaceae</taxon>
        <taxon>Actinoplanes</taxon>
    </lineage>
</organism>
<dbReference type="CDD" id="cd06464">
    <property type="entry name" value="ACD_sHsps-like"/>
    <property type="match status" value="1"/>
</dbReference>
<name>A0A919MTI4_9ACTN</name>
<evidence type="ECO:0000256" key="1">
    <source>
        <dbReference type="PROSITE-ProRule" id="PRU00285"/>
    </source>
</evidence>
<protein>
    <recommendedName>
        <fullName evidence="3">SHSP domain-containing protein</fullName>
    </recommendedName>
</protein>
<feature type="domain" description="SHSP" evidence="3">
    <location>
        <begin position="43"/>
        <end position="154"/>
    </location>
</feature>
<keyword evidence="5" id="KW-1185">Reference proteome</keyword>
<dbReference type="InterPro" id="IPR002068">
    <property type="entry name" value="A-crystallin/Hsp20_dom"/>
</dbReference>
<evidence type="ECO:0000259" key="3">
    <source>
        <dbReference type="PROSITE" id="PS01031"/>
    </source>
</evidence>
<evidence type="ECO:0000313" key="5">
    <source>
        <dbReference type="Proteomes" id="UP000647172"/>
    </source>
</evidence>
<dbReference type="Proteomes" id="UP000647172">
    <property type="component" value="Unassembled WGS sequence"/>
</dbReference>
<dbReference type="Pfam" id="PF00011">
    <property type="entry name" value="HSP20"/>
    <property type="match status" value="1"/>
</dbReference>
<dbReference type="InterPro" id="IPR031107">
    <property type="entry name" value="Small_HSP"/>
</dbReference>
<comment type="caution">
    <text evidence="4">The sequence shown here is derived from an EMBL/GenBank/DDBJ whole genome shotgun (WGS) entry which is preliminary data.</text>
</comment>
<reference evidence="4" key="1">
    <citation type="submission" date="2021-01" db="EMBL/GenBank/DDBJ databases">
        <title>Whole genome shotgun sequence of Actinoplanes nipponensis NBRC 14063.</title>
        <authorList>
            <person name="Komaki H."/>
            <person name="Tamura T."/>
        </authorList>
    </citation>
    <scope>NUCLEOTIDE SEQUENCE</scope>
    <source>
        <strain evidence="4">NBRC 14063</strain>
    </source>
</reference>
<proteinExistence type="inferred from homology"/>
<evidence type="ECO:0000256" key="2">
    <source>
        <dbReference type="RuleBase" id="RU003616"/>
    </source>
</evidence>
<dbReference type="EMBL" id="BOMQ01000088">
    <property type="protein sequence ID" value="GIE53658.1"/>
    <property type="molecule type" value="Genomic_DNA"/>
</dbReference>
<dbReference type="PROSITE" id="PS01031">
    <property type="entry name" value="SHSP"/>
    <property type="match status" value="1"/>
</dbReference>
<dbReference type="Gene3D" id="2.60.40.790">
    <property type="match status" value="1"/>
</dbReference>
<dbReference type="SUPFAM" id="SSF49764">
    <property type="entry name" value="HSP20-like chaperones"/>
    <property type="match status" value="1"/>
</dbReference>
<dbReference type="AlphaFoldDB" id="A0A919MTI4"/>
<sequence>MDSIPDLPGTSSQLKGIEEEMTMLMRTDPFREFDRLFEQLAGTAGRPAVMPVDAERDGEWFNVYFDLPGVDPDSIDLTVERNVLQVRAQRQRAGKEGVEGVISERPMGVFSRQLFLGDTLDTDNLQASYENGVLTLRIPVSERAKPRKISIGAGSSGSTQIKG</sequence>
<dbReference type="InterPro" id="IPR008978">
    <property type="entry name" value="HSP20-like_chaperone"/>
</dbReference>